<dbReference type="GeneID" id="95689491"/>
<accession>A0ABZ1RQN2</accession>
<reference evidence="1" key="1">
    <citation type="submission" date="2022-10" db="EMBL/GenBank/DDBJ databases">
        <title>The complete genomes of actinobacterial strains from the NBC collection.</title>
        <authorList>
            <person name="Joergensen T.S."/>
            <person name="Alvarez Arevalo M."/>
            <person name="Sterndorff E.B."/>
            <person name="Faurdal D."/>
            <person name="Vuksanovic O."/>
            <person name="Mourched A.-S."/>
            <person name="Charusanti P."/>
            <person name="Shaw S."/>
            <person name="Blin K."/>
            <person name="Weber T."/>
        </authorList>
    </citation>
    <scope>NUCLEOTIDE SEQUENCE</scope>
    <source>
        <strain evidence="1">NBC_00283</strain>
    </source>
</reference>
<sequence length="177" mass="19917">MGLDEDQAQRLVQGELDMGVSHCKDPWDSPFSPRGELCAVAPLRCLECRNAWVLPSQLPQLMLFAEHLERVRRRLDPVTFTRQWGQSYVNLQAALDERTDQEKALAQQHIDAGTGPSGPAAVRARGVRRVIIPNTGGHTHSLFRQDTDQPGRLPIAGRKRPVRAAYCTYAGPWTRRR</sequence>
<protein>
    <submittedName>
        <fullName evidence="1">Uncharacterized protein</fullName>
    </submittedName>
</protein>
<evidence type="ECO:0000313" key="1">
    <source>
        <dbReference type="EMBL" id="WUO48661.1"/>
    </source>
</evidence>
<gene>
    <name evidence="1" type="ORF">OHU17_24075</name>
</gene>
<proteinExistence type="predicted"/>
<evidence type="ECO:0000313" key="2">
    <source>
        <dbReference type="Proteomes" id="UP001432075"/>
    </source>
</evidence>
<dbReference type="RefSeq" id="WP_057950454.1">
    <property type="nucleotide sequence ID" value="NZ_CP108057.1"/>
</dbReference>
<dbReference type="EMBL" id="CP108057">
    <property type="protein sequence ID" value="WUO48661.1"/>
    <property type="molecule type" value="Genomic_DNA"/>
</dbReference>
<keyword evidence="2" id="KW-1185">Reference proteome</keyword>
<dbReference type="Proteomes" id="UP001432075">
    <property type="component" value="Chromosome"/>
</dbReference>
<organism evidence="1 2">
    <name type="scientific">Streptomyces goshikiensis</name>
    <dbReference type="NCBI Taxonomy" id="1942"/>
    <lineage>
        <taxon>Bacteria</taxon>
        <taxon>Bacillati</taxon>
        <taxon>Actinomycetota</taxon>
        <taxon>Actinomycetes</taxon>
        <taxon>Kitasatosporales</taxon>
        <taxon>Streptomycetaceae</taxon>
        <taxon>Streptomyces</taxon>
    </lineage>
</organism>
<name>A0ABZ1RQN2_9ACTN</name>